<dbReference type="OrthoDB" id="6496015at2759"/>
<accession>A0A443S2I9</accession>
<proteinExistence type="predicted"/>
<dbReference type="Proteomes" id="UP000288716">
    <property type="component" value="Unassembled WGS sequence"/>
</dbReference>
<dbReference type="EMBL" id="NCKV01011207">
    <property type="protein sequence ID" value="RWS21691.1"/>
    <property type="molecule type" value="Genomic_DNA"/>
</dbReference>
<dbReference type="Gene3D" id="3.30.420.10">
    <property type="entry name" value="Ribonuclease H-like superfamily/Ribonuclease H"/>
    <property type="match status" value="1"/>
</dbReference>
<dbReference type="InterPro" id="IPR036397">
    <property type="entry name" value="RNaseH_sf"/>
</dbReference>
<dbReference type="AlphaFoldDB" id="A0A443S2I9"/>
<comment type="caution">
    <text evidence="1">The sequence shown here is derived from an EMBL/GenBank/DDBJ whole genome shotgun (WGS) entry which is preliminary data.</text>
</comment>
<dbReference type="GO" id="GO:0003676">
    <property type="term" value="F:nucleic acid binding"/>
    <property type="evidence" value="ECO:0007669"/>
    <property type="project" value="InterPro"/>
</dbReference>
<evidence type="ECO:0000313" key="1">
    <source>
        <dbReference type="EMBL" id="RWS21691.1"/>
    </source>
</evidence>
<dbReference type="SUPFAM" id="SSF53098">
    <property type="entry name" value="Ribonuclease H-like"/>
    <property type="match status" value="1"/>
</dbReference>
<dbReference type="InterPro" id="IPR012337">
    <property type="entry name" value="RNaseH-like_sf"/>
</dbReference>
<evidence type="ECO:0000313" key="2">
    <source>
        <dbReference type="Proteomes" id="UP000288716"/>
    </source>
</evidence>
<gene>
    <name evidence="1" type="ORF">B4U80_03812</name>
</gene>
<dbReference type="VEuPathDB" id="VectorBase:LDEU010349"/>
<name>A0A443S2I9_9ACAR</name>
<reference evidence="1 2" key="1">
    <citation type="journal article" date="2018" name="Gigascience">
        <title>Genomes of trombidid mites reveal novel predicted allergens and laterally-transferred genes associated with secondary metabolism.</title>
        <authorList>
            <person name="Dong X."/>
            <person name="Chaisiri K."/>
            <person name="Xia D."/>
            <person name="Armstrong S.D."/>
            <person name="Fang Y."/>
            <person name="Donnelly M.J."/>
            <person name="Kadowaki T."/>
            <person name="McGarry J.W."/>
            <person name="Darby A.C."/>
            <person name="Makepeace B.L."/>
        </authorList>
    </citation>
    <scope>NUCLEOTIDE SEQUENCE [LARGE SCALE GENOMIC DNA]</scope>
    <source>
        <strain evidence="1">UoL-UT</strain>
    </source>
</reference>
<feature type="non-terminal residue" evidence="1">
    <location>
        <position position="65"/>
    </location>
</feature>
<sequence length="65" mass="7528">MISMFVCPSLRNWDKILPFITYAYNTTKQESAKYTPFELVYARQARLPIDSLNPVTTGFSDPESY</sequence>
<protein>
    <submittedName>
        <fullName evidence="1">Integrase core domain protein-like protein</fullName>
    </submittedName>
</protein>
<keyword evidence="2" id="KW-1185">Reference proteome</keyword>
<organism evidence="1 2">
    <name type="scientific">Leptotrombidium deliense</name>
    <dbReference type="NCBI Taxonomy" id="299467"/>
    <lineage>
        <taxon>Eukaryota</taxon>
        <taxon>Metazoa</taxon>
        <taxon>Ecdysozoa</taxon>
        <taxon>Arthropoda</taxon>
        <taxon>Chelicerata</taxon>
        <taxon>Arachnida</taxon>
        <taxon>Acari</taxon>
        <taxon>Acariformes</taxon>
        <taxon>Trombidiformes</taxon>
        <taxon>Prostigmata</taxon>
        <taxon>Anystina</taxon>
        <taxon>Parasitengona</taxon>
        <taxon>Trombiculoidea</taxon>
        <taxon>Trombiculidae</taxon>
        <taxon>Leptotrombidium</taxon>
    </lineage>
</organism>